<evidence type="ECO:0000313" key="2">
    <source>
        <dbReference type="EMBL" id="KAA1067013.1"/>
    </source>
</evidence>
<feature type="region of interest" description="Disordered" evidence="1">
    <location>
        <begin position="19"/>
        <end position="38"/>
    </location>
</feature>
<reference evidence="2 3" key="1">
    <citation type="submission" date="2019-05" db="EMBL/GenBank/DDBJ databases">
        <title>Emergence of the Ug99 lineage of the wheat stem rust pathogen through somatic hybridization.</title>
        <authorList>
            <person name="Li F."/>
            <person name="Upadhyaya N.M."/>
            <person name="Sperschneider J."/>
            <person name="Matny O."/>
            <person name="Nguyen-Phuc H."/>
            <person name="Mago R."/>
            <person name="Raley C."/>
            <person name="Miller M.E."/>
            <person name="Silverstein K.A.T."/>
            <person name="Henningsen E."/>
            <person name="Hirsch C.D."/>
            <person name="Visser B."/>
            <person name="Pretorius Z.A."/>
            <person name="Steffenson B.J."/>
            <person name="Schwessinger B."/>
            <person name="Dodds P.N."/>
            <person name="Figueroa M."/>
        </authorList>
    </citation>
    <scope>NUCLEOTIDE SEQUENCE [LARGE SCALE GENOMIC DNA]</scope>
    <source>
        <strain evidence="2 3">Ug99</strain>
    </source>
</reference>
<protein>
    <submittedName>
        <fullName evidence="2">Uncharacterized protein</fullName>
    </submittedName>
</protein>
<accession>A0A5B0LT13</accession>
<organism evidence="2 3">
    <name type="scientific">Puccinia graminis f. sp. tritici</name>
    <dbReference type="NCBI Taxonomy" id="56615"/>
    <lineage>
        <taxon>Eukaryota</taxon>
        <taxon>Fungi</taxon>
        <taxon>Dikarya</taxon>
        <taxon>Basidiomycota</taxon>
        <taxon>Pucciniomycotina</taxon>
        <taxon>Pucciniomycetes</taxon>
        <taxon>Pucciniales</taxon>
        <taxon>Pucciniaceae</taxon>
        <taxon>Puccinia</taxon>
    </lineage>
</organism>
<proteinExistence type="predicted"/>
<name>A0A5B0LT13_PUCGR</name>
<dbReference type="Proteomes" id="UP000325313">
    <property type="component" value="Unassembled WGS sequence"/>
</dbReference>
<sequence>MNEEEFLKESELRDCDVSGAGGLKALDTADPDPDVGGLDHTNIVCAVTDR</sequence>
<dbReference type="EMBL" id="VDEP01000508">
    <property type="protein sequence ID" value="KAA1067013.1"/>
    <property type="molecule type" value="Genomic_DNA"/>
</dbReference>
<dbReference type="AlphaFoldDB" id="A0A5B0LT13"/>
<gene>
    <name evidence="2" type="ORF">PGTUg99_025535</name>
</gene>
<evidence type="ECO:0000256" key="1">
    <source>
        <dbReference type="SAM" id="MobiDB-lite"/>
    </source>
</evidence>
<evidence type="ECO:0000313" key="3">
    <source>
        <dbReference type="Proteomes" id="UP000325313"/>
    </source>
</evidence>
<comment type="caution">
    <text evidence="2">The sequence shown here is derived from an EMBL/GenBank/DDBJ whole genome shotgun (WGS) entry which is preliminary data.</text>
</comment>